<dbReference type="RefSeq" id="WP_108846977.1">
    <property type="nucleotide sequence ID" value="NZ_CP015449.1"/>
</dbReference>
<dbReference type="InterPro" id="IPR050266">
    <property type="entry name" value="AB_hydrolase_sf"/>
</dbReference>
<proteinExistence type="predicted"/>
<keyword evidence="3" id="KW-1185">Reference proteome</keyword>
<sequence length="263" mass="27296">MPATLSHEVSGPRSADTPVVVLLGSLGSDRSMWDAQVRDLARDHTVVAVDHRGHGGSDVVTGPCTIADLAGDVTALLDSLSVDRFHVVGLSLGGAAAQWLAVHEAPRVRSAALLCTAARFGEPSGWVERAAAVREGGTAAVADAVVARWITSARADADPELVARLREMVLATPAEGYAAACEALSGWDNRADLGRITCPTLVLAGDEDPSTPPAVLEEIADGVPGSEFVTLSPAAHVPTVEIPERVTEQLRAHLTAAGQKETE</sequence>
<dbReference type="InterPro" id="IPR029058">
    <property type="entry name" value="AB_hydrolase_fold"/>
</dbReference>
<dbReference type="NCBIfam" id="TIGR02427">
    <property type="entry name" value="protocat_pcaD"/>
    <property type="match status" value="1"/>
</dbReference>
<dbReference type="EMBL" id="CP015449">
    <property type="protein sequence ID" value="AWH91717.1"/>
    <property type="molecule type" value="Genomic_DNA"/>
</dbReference>
<name>A0A2S1R606_9ACTN</name>
<protein>
    <submittedName>
        <fullName evidence="2">3-oxoadipate enol-lactonase</fullName>
    </submittedName>
</protein>
<dbReference type="KEGG" id="dlu:A6035_05615"/>
<organism evidence="2 3">
    <name type="scientific">Dietzia lutea</name>
    <dbReference type="NCBI Taxonomy" id="546160"/>
    <lineage>
        <taxon>Bacteria</taxon>
        <taxon>Bacillati</taxon>
        <taxon>Actinomycetota</taxon>
        <taxon>Actinomycetes</taxon>
        <taxon>Mycobacteriales</taxon>
        <taxon>Dietziaceae</taxon>
        <taxon>Dietzia</taxon>
    </lineage>
</organism>
<feature type="domain" description="AB hydrolase-1" evidence="1">
    <location>
        <begin position="18"/>
        <end position="237"/>
    </location>
</feature>
<dbReference type="PRINTS" id="PR00111">
    <property type="entry name" value="ABHYDROLASE"/>
</dbReference>
<dbReference type="PANTHER" id="PTHR43798">
    <property type="entry name" value="MONOACYLGLYCEROL LIPASE"/>
    <property type="match status" value="1"/>
</dbReference>
<evidence type="ECO:0000313" key="2">
    <source>
        <dbReference type="EMBL" id="AWH91717.1"/>
    </source>
</evidence>
<dbReference type="GO" id="GO:0042952">
    <property type="term" value="P:beta-ketoadipate pathway"/>
    <property type="evidence" value="ECO:0007669"/>
    <property type="project" value="InterPro"/>
</dbReference>
<dbReference type="GO" id="GO:0047570">
    <property type="term" value="F:3-oxoadipate enol-lactonase activity"/>
    <property type="evidence" value="ECO:0007669"/>
    <property type="project" value="InterPro"/>
</dbReference>
<dbReference type="InterPro" id="IPR026968">
    <property type="entry name" value="PcaD/CatD"/>
</dbReference>
<dbReference type="Pfam" id="PF00561">
    <property type="entry name" value="Abhydrolase_1"/>
    <property type="match status" value="1"/>
</dbReference>
<dbReference type="InterPro" id="IPR000073">
    <property type="entry name" value="AB_hydrolase_1"/>
</dbReference>
<dbReference type="SUPFAM" id="SSF53474">
    <property type="entry name" value="alpha/beta-Hydrolases"/>
    <property type="match status" value="1"/>
</dbReference>
<dbReference type="Proteomes" id="UP000244928">
    <property type="component" value="Chromosome"/>
</dbReference>
<accession>A0A2S1R606</accession>
<dbReference type="AlphaFoldDB" id="A0A2S1R606"/>
<reference evidence="2 3" key="1">
    <citation type="submission" date="2016-04" db="EMBL/GenBank/DDBJ databases">
        <title>Complete genome sequence of Dietzia lutea YIM 80766T, a strain isolated from desert soil in Egypt.</title>
        <authorList>
            <person name="Zhao J."/>
            <person name="Hu B."/>
            <person name="Geng S."/>
            <person name="Nie Y."/>
            <person name="Tang Y."/>
        </authorList>
    </citation>
    <scope>NUCLEOTIDE SEQUENCE [LARGE SCALE GENOMIC DNA]</scope>
    <source>
        <strain evidence="2 3">YIM 80766</strain>
    </source>
</reference>
<evidence type="ECO:0000259" key="1">
    <source>
        <dbReference type="Pfam" id="PF00561"/>
    </source>
</evidence>
<evidence type="ECO:0000313" key="3">
    <source>
        <dbReference type="Proteomes" id="UP000244928"/>
    </source>
</evidence>
<gene>
    <name evidence="2" type="ORF">A6035_05615</name>
</gene>
<dbReference type="Gene3D" id="3.40.50.1820">
    <property type="entry name" value="alpha/beta hydrolase"/>
    <property type="match status" value="1"/>
</dbReference>